<keyword evidence="9" id="KW-0732">Signal</keyword>
<dbReference type="Gene3D" id="3.30.565.10">
    <property type="entry name" value="Histidine kinase-like ATPase, C-terminal domain"/>
    <property type="match status" value="1"/>
</dbReference>
<keyword evidence="3" id="KW-0597">Phosphoprotein</keyword>
<evidence type="ECO:0000256" key="4">
    <source>
        <dbReference type="ARBA" id="ARBA00022679"/>
    </source>
</evidence>
<dbReference type="InterPro" id="IPR011712">
    <property type="entry name" value="Sig_transdc_His_kin_sub3_dim/P"/>
</dbReference>
<dbReference type="InterPro" id="IPR050482">
    <property type="entry name" value="Sensor_HK_TwoCompSys"/>
</dbReference>
<dbReference type="SUPFAM" id="SSF63829">
    <property type="entry name" value="Calcium-dependent phosphotriesterase"/>
    <property type="match status" value="2"/>
</dbReference>
<accession>A0ABW4R1N5</accession>
<feature type="signal peptide" evidence="9">
    <location>
        <begin position="1"/>
        <end position="21"/>
    </location>
</feature>
<evidence type="ECO:0000313" key="12">
    <source>
        <dbReference type="Proteomes" id="UP001597197"/>
    </source>
</evidence>
<keyword evidence="8" id="KW-0902">Two-component regulatory system</keyword>
<evidence type="ECO:0000256" key="3">
    <source>
        <dbReference type="ARBA" id="ARBA00022553"/>
    </source>
</evidence>
<keyword evidence="7" id="KW-0067">ATP-binding</keyword>
<dbReference type="Gene3D" id="2.130.10.10">
    <property type="entry name" value="YVTN repeat-like/Quinoprotein amine dehydrogenase"/>
    <property type="match status" value="2"/>
</dbReference>
<evidence type="ECO:0000256" key="9">
    <source>
        <dbReference type="SAM" id="SignalP"/>
    </source>
</evidence>
<comment type="catalytic activity">
    <reaction evidence="1">
        <text>ATP + protein L-histidine = ADP + protein N-phospho-L-histidine.</text>
        <dbReference type="EC" id="2.7.13.3"/>
    </reaction>
</comment>
<dbReference type="PANTHER" id="PTHR24421:SF10">
    <property type="entry name" value="NITRATE_NITRITE SENSOR PROTEIN NARQ"/>
    <property type="match status" value="1"/>
</dbReference>
<dbReference type="Gene3D" id="2.60.40.10">
    <property type="entry name" value="Immunoglobulins"/>
    <property type="match status" value="1"/>
</dbReference>
<evidence type="ECO:0000256" key="7">
    <source>
        <dbReference type="ARBA" id="ARBA00022840"/>
    </source>
</evidence>
<dbReference type="Gene3D" id="1.20.5.1930">
    <property type="match status" value="1"/>
</dbReference>
<dbReference type="Proteomes" id="UP001597197">
    <property type="component" value="Unassembled WGS sequence"/>
</dbReference>
<evidence type="ECO:0000256" key="8">
    <source>
        <dbReference type="ARBA" id="ARBA00023012"/>
    </source>
</evidence>
<evidence type="ECO:0000313" key="11">
    <source>
        <dbReference type="EMBL" id="MFD1875689.1"/>
    </source>
</evidence>
<comment type="caution">
    <text evidence="11">The sequence shown here is derived from an EMBL/GenBank/DDBJ whole genome shotgun (WGS) entry which is preliminary data.</text>
</comment>
<feature type="domain" description="Signal transduction histidine kinase subgroup 3 dimerisation and phosphoacceptor" evidence="10">
    <location>
        <begin position="809"/>
        <end position="868"/>
    </location>
</feature>
<reference evidence="12" key="1">
    <citation type="journal article" date="2019" name="Int. J. Syst. Evol. Microbiol.">
        <title>The Global Catalogue of Microorganisms (GCM) 10K type strain sequencing project: providing services to taxonomists for standard genome sequencing and annotation.</title>
        <authorList>
            <consortium name="The Broad Institute Genomics Platform"/>
            <consortium name="The Broad Institute Genome Sequencing Center for Infectious Disease"/>
            <person name="Wu L."/>
            <person name="Ma J."/>
        </authorList>
    </citation>
    <scope>NUCLEOTIDE SEQUENCE [LARGE SCALE GENOMIC DNA]</scope>
    <source>
        <strain evidence="12">CGMCC 1.15795</strain>
    </source>
</reference>
<sequence length="1004" mass="108267">MLVAWSVSVLLSFGWARPAAAQVAATTPWVADSVLSSLVVRALVADDQGYLWVATPEGVRRYDGYQTVPLAQLLTSSQVAAPHGYINALVRDPAGCLWIGGVDGLYCWAGGTLTRRALPLGAANGTETEAVYALWLDPRTHLLWVGYSSGRVAVLDPARPPAKLPLLPMLNEQPSSFAAAPGGEVWLSTFNGQLYRLGAQGQRRQVYQQPGAYLVPVPGTPYVMSSQALYELNEATGTLRQRLRWLPASTYESKYFYPTLDAQGRPVQWLAQRRRLVVQWGAPGTLPQVKQLPVAFDATEPSTQYTLLQDARRLWWAFSPETRGCFKGGTAVPLRPLPVVGQVRPPSVRGLAQLTDGQLLMTTYSGVYLQRASYPTDTLRALFLTREGRPWPAMLYDVEVSATGRVLFADEANTFGELNPQTGVLTYYPLYPGTTDAAPLNGRVVYCARTGAVWGGATNGLYRLDAQRRQVTRYRTPTGTEPLRGQLVRSISEDDAGTLWLASEHGVYALNPTTGAVQHYSTAERTPNRHLPTDDVLCVYAPPRGPVWLGTATHGILKLVPGQGLVGQVSTEQGLPTPTVATLVPGAGGELWAGTYAGLVCYRPATGQLTIYGPAEGLANPELNKQAAYRAPDGTLYFGGVGGAFRVARGATRQGPDRPPHLLLTARASGSGALRFLPTPMATPTLLLSGPIKEGGFDLALNDYRAPALNRFFYQLRPAGLLADSAAGVQSTGRHLRLRSLDAGTYELVVWGQTPAGQRTPKQHLRVVVDRPWWQHPLLLLGAAGLLVGAGIGVQKLRGRRALREAQLRTRIAADLHDEVGALLTRVNLRAELLQEPASPDELTADMQALLLDSRAALLMMRDVVWSIDAGADTVGALRDRLHDHLDATAHAAGLHATLAVRGLPDAAPLAPQLRQHLYLIAKEAITNTVRHALTATHLALTLERQGGALVLTIQDDGPPQLTTTASGMGRRNMQRRAEALGGHCSSGPAATGWCVHVRVPYQG</sequence>
<evidence type="ECO:0000256" key="1">
    <source>
        <dbReference type="ARBA" id="ARBA00000085"/>
    </source>
</evidence>
<protein>
    <recommendedName>
        <fullName evidence="2">histidine kinase</fullName>
        <ecNumber evidence="2">2.7.13.3</ecNumber>
    </recommendedName>
</protein>
<evidence type="ECO:0000256" key="5">
    <source>
        <dbReference type="ARBA" id="ARBA00022741"/>
    </source>
</evidence>
<dbReference type="EC" id="2.7.13.3" evidence="2"/>
<keyword evidence="5" id="KW-0547">Nucleotide-binding</keyword>
<dbReference type="InterPro" id="IPR036890">
    <property type="entry name" value="HATPase_C_sf"/>
</dbReference>
<evidence type="ECO:0000259" key="10">
    <source>
        <dbReference type="Pfam" id="PF07730"/>
    </source>
</evidence>
<evidence type="ECO:0000256" key="6">
    <source>
        <dbReference type="ARBA" id="ARBA00022777"/>
    </source>
</evidence>
<keyword evidence="4" id="KW-0808">Transferase</keyword>
<dbReference type="InterPro" id="IPR013783">
    <property type="entry name" value="Ig-like_fold"/>
</dbReference>
<dbReference type="EMBL" id="JBHUFD010000019">
    <property type="protein sequence ID" value="MFD1875689.1"/>
    <property type="molecule type" value="Genomic_DNA"/>
</dbReference>
<evidence type="ECO:0000256" key="2">
    <source>
        <dbReference type="ARBA" id="ARBA00012438"/>
    </source>
</evidence>
<dbReference type="InterPro" id="IPR015943">
    <property type="entry name" value="WD40/YVTN_repeat-like_dom_sf"/>
</dbReference>
<dbReference type="CDD" id="cd16917">
    <property type="entry name" value="HATPase_UhpB-NarQ-NarX-like"/>
    <property type="match status" value="1"/>
</dbReference>
<dbReference type="RefSeq" id="WP_382319764.1">
    <property type="nucleotide sequence ID" value="NZ_JBHUIA010000011.1"/>
</dbReference>
<keyword evidence="12" id="KW-1185">Reference proteome</keyword>
<dbReference type="Pfam" id="PF07730">
    <property type="entry name" value="HisKA_3"/>
    <property type="match status" value="1"/>
</dbReference>
<keyword evidence="6 11" id="KW-0418">Kinase</keyword>
<feature type="chain" id="PRO_5045772622" description="histidine kinase" evidence="9">
    <location>
        <begin position="22"/>
        <end position="1004"/>
    </location>
</feature>
<organism evidence="11 12">
    <name type="scientific">Hymenobacter bucti</name>
    <dbReference type="NCBI Taxonomy" id="1844114"/>
    <lineage>
        <taxon>Bacteria</taxon>
        <taxon>Pseudomonadati</taxon>
        <taxon>Bacteroidota</taxon>
        <taxon>Cytophagia</taxon>
        <taxon>Cytophagales</taxon>
        <taxon>Hymenobacteraceae</taxon>
        <taxon>Hymenobacter</taxon>
    </lineage>
</organism>
<dbReference type="PANTHER" id="PTHR24421">
    <property type="entry name" value="NITRATE/NITRITE SENSOR PROTEIN NARX-RELATED"/>
    <property type="match status" value="1"/>
</dbReference>
<proteinExistence type="predicted"/>
<dbReference type="SUPFAM" id="SSF55874">
    <property type="entry name" value="ATPase domain of HSP90 chaperone/DNA topoisomerase II/histidine kinase"/>
    <property type="match status" value="1"/>
</dbReference>
<gene>
    <name evidence="11" type="ORF">ACFSDX_24875</name>
</gene>
<dbReference type="GO" id="GO:0016301">
    <property type="term" value="F:kinase activity"/>
    <property type="evidence" value="ECO:0007669"/>
    <property type="project" value="UniProtKB-KW"/>
</dbReference>
<name>A0ABW4R1N5_9BACT</name>